<dbReference type="SUPFAM" id="SSF46689">
    <property type="entry name" value="Homeodomain-like"/>
    <property type="match status" value="1"/>
</dbReference>
<dbReference type="GO" id="GO:0000981">
    <property type="term" value="F:DNA-binding transcription factor activity, RNA polymerase II-specific"/>
    <property type="evidence" value="ECO:0007669"/>
    <property type="project" value="TreeGrafter"/>
</dbReference>
<keyword evidence="11" id="KW-1185">Reference proteome</keyword>
<dbReference type="CDD" id="cd00131">
    <property type="entry name" value="PAX"/>
    <property type="match status" value="1"/>
</dbReference>
<dbReference type="FunFam" id="1.10.10.10:FF:000003">
    <property type="entry name" value="Paired box protein Pax-6"/>
    <property type="match status" value="1"/>
</dbReference>
<feature type="compositionally biased region" description="Basic and acidic residues" evidence="8">
    <location>
        <begin position="677"/>
        <end position="717"/>
    </location>
</feature>
<feature type="region of interest" description="Disordered" evidence="8">
    <location>
        <begin position="734"/>
        <end position="781"/>
    </location>
</feature>
<dbReference type="InParanoid" id="B4NHW5"/>
<feature type="domain" description="Paired" evidence="9">
    <location>
        <begin position="182"/>
        <end position="308"/>
    </location>
</feature>
<dbReference type="STRING" id="7260.B4NHW5"/>
<dbReference type="InterPro" id="IPR036388">
    <property type="entry name" value="WH-like_DNA-bd_sf"/>
</dbReference>
<keyword evidence="6" id="KW-0804">Transcription</keyword>
<keyword evidence="2" id="KW-0217">Developmental protein</keyword>
<dbReference type="SMR" id="B4NHW5"/>
<dbReference type="PRINTS" id="PR00027">
    <property type="entry name" value="PAIREDBOX"/>
</dbReference>
<evidence type="ECO:0000313" key="10">
    <source>
        <dbReference type="EMBL" id="EDW83615.2"/>
    </source>
</evidence>
<reference evidence="10 11" key="1">
    <citation type="journal article" date="2007" name="Nature">
        <title>Evolution of genes and genomes on the Drosophila phylogeny.</title>
        <authorList>
            <consortium name="Drosophila 12 Genomes Consortium"/>
            <person name="Clark A.G."/>
            <person name="Eisen M.B."/>
            <person name="Smith D.R."/>
            <person name="Bergman C.M."/>
            <person name="Oliver B."/>
            <person name="Markow T.A."/>
            <person name="Kaufman T.C."/>
            <person name="Kellis M."/>
            <person name="Gelbart W."/>
            <person name="Iyer V.N."/>
            <person name="Pollard D.A."/>
            <person name="Sackton T.B."/>
            <person name="Larracuente A.M."/>
            <person name="Singh N.D."/>
            <person name="Abad J.P."/>
            <person name="Abt D.N."/>
            <person name="Adryan B."/>
            <person name="Aguade M."/>
            <person name="Akashi H."/>
            <person name="Anderson W.W."/>
            <person name="Aquadro C.F."/>
            <person name="Ardell D.H."/>
            <person name="Arguello R."/>
            <person name="Artieri C.G."/>
            <person name="Barbash D.A."/>
            <person name="Barker D."/>
            <person name="Barsanti P."/>
            <person name="Batterham P."/>
            <person name="Batzoglou S."/>
            <person name="Begun D."/>
            <person name="Bhutkar A."/>
            <person name="Blanco E."/>
            <person name="Bosak S.A."/>
            <person name="Bradley R.K."/>
            <person name="Brand A.D."/>
            <person name="Brent M.R."/>
            <person name="Brooks A.N."/>
            <person name="Brown R.H."/>
            <person name="Butlin R.K."/>
            <person name="Caggese C."/>
            <person name="Calvi B.R."/>
            <person name="Bernardo de Carvalho A."/>
            <person name="Caspi A."/>
            <person name="Castrezana S."/>
            <person name="Celniker S.E."/>
            <person name="Chang J.L."/>
            <person name="Chapple C."/>
            <person name="Chatterji S."/>
            <person name="Chinwalla A."/>
            <person name="Civetta A."/>
            <person name="Clifton S.W."/>
            <person name="Comeron J.M."/>
            <person name="Costello J.C."/>
            <person name="Coyne J.A."/>
            <person name="Daub J."/>
            <person name="David R.G."/>
            <person name="Delcher A.L."/>
            <person name="Delehaunty K."/>
            <person name="Do C.B."/>
            <person name="Ebling H."/>
            <person name="Edwards K."/>
            <person name="Eickbush T."/>
            <person name="Evans J.D."/>
            <person name="Filipski A."/>
            <person name="Findeiss S."/>
            <person name="Freyhult E."/>
            <person name="Fulton L."/>
            <person name="Fulton R."/>
            <person name="Garcia A.C."/>
            <person name="Gardiner A."/>
            <person name="Garfield D.A."/>
            <person name="Garvin B.E."/>
            <person name="Gibson G."/>
            <person name="Gilbert D."/>
            <person name="Gnerre S."/>
            <person name="Godfrey J."/>
            <person name="Good R."/>
            <person name="Gotea V."/>
            <person name="Gravely B."/>
            <person name="Greenberg A.J."/>
            <person name="Griffiths-Jones S."/>
            <person name="Gross S."/>
            <person name="Guigo R."/>
            <person name="Gustafson E.A."/>
            <person name="Haerty W."/>
            <person name="Hahn M.W."/>
            <person name="Halligan D.L."/>
            <person name="Halpern A.L."/>
            <person name="Halter G.M."/>
            <person name="Han M.V."/>
            <person name="Heger A."/>
            <person name="Hillier L."/>
            <person name="Hinrichs A.S."/>
            <person name="Holmes I."/>
            <person name="Hoskins R.A."/>
            <person name="Hubisz M.J."/>
            <person name="Hultmark D."/>
            <person name="Huntley M.A."/>
            <person name="Jaffe D.B."/>
            <person name="Jagadeeshan S."/>
            <person name="Jeck W.R."/>
            <person name="Johnson J."/>
            <person name="Jones C.D."/>
            <person name="Jordan W.C."/>
            <person name="Karpen G.H."/>
            <person name="Kataoka E."/>
            <person name="Keightley P.D."/>
            <person name="Kheradpour P."/>
            <person name="Kirkness E.F."/>
            <person name="Koerich L.B."/>
            <person name="Kristiansen K."/>
            <person name="Kudrna D."/>
            <person name="Kulathinal R.J."/>
            <person name="Kumar S."/>
            <person name="Kwok R."/>
            <person name="Lander E."/>
            <person name="Langley C.H."/>
            <person name="Lapoint R."/>
            <person name="Lazzaro B.P."/>
            <person name="Lee S.J."/>
            <person name="Levesque L."/>
            <person name="Li R."/>
            <person name="Lin C.F."/>
            <person name="Lin M.F."/>
            <person name="Lindblad-Toh K."/>
            <person name="Llopart A."/>
            <person name="Long M."/>
            <person name="Low L."/>
            <person name="Lozovsky E."/>
            <person name="Lu J."/>
            <person name="Luo M."/>
            <person name="Machado C.A."/>
            <person name="Makalowski W."/>
            <person name="Marzo M."/>
            <person name="Matsuda M."/>
            <person name="Matzkin L."/>
            <person name="McAllister B."/>
            <person name="McBride C.S."/>
            <person name="McKernan B."/>
            <person name="McKernan K."/>
            <person name="Mendez-Lago M."/>
            <person name="Minx P."/>
            <person name="Mollenhauer M.U."/>
            <person name="Montooth K."/>
            <person name="Mount S.M."/>
            <person name="Mu X."/>
            <person name="Myers E."/>
            <person name="Negre B."/>
            <person name="Newfeld S."/>
            <person name="Nielsen R."/>
            <person name="Noor M.A."/>
            <person name="O'Grady P."/>
            <person name="Pachter L."/>
            <person name="Papaceit M."/>
            <person name="Parisi M.J."/>
            <person name="Parisi M."/>
            <person name="Parts L."/>
            <person name="Pedersen J.S."/>
            <person name="Pesole G."/>
            <person name="Phillippy A.M."/>
            <person name="Ponting C.P."/>
            <person name="Pop M."/>
            <person name="Porcelli D."/>
            <person name="Powell J.R."/>
            <person name="Prohaska S."/>
            <person name="Pruitt K."/>
            <person name="Puig M."/>
            <person name="Quesneville H."/>
            <person name="Ram K.R."/>
            <person name="Rand D."/>
            <person name="Rasmussen M.D."/>
            <person name="Reed L.K."/>
            <person name="Reenan R."/>
            <person name="Reily A."/>
            <person name="Remington K.A."/>
            <person name="Rieger T.T."/>
            <person name="Ritchie M.G."/>
            <person name="Robin C."/>
            <person name="Rogers Y.H."/>
            <person name="Rohde C."/>
            <person name="Rozas J."/>
            <person name="Rubenfield M.J."/>
            <person name="Ruiz A."/>
            <person name="Russo S."/>
            <person name="Salzberg S.L."/>
            <person name="Sanchez-Gracia A."/>
            <person name="Saranga D.J."/>
            <person name="Sato H."/>
            <person name="Schaeffer S.W."/>
            <person name="Schatz M.C."/>
            <person name="Schlenke T."/>
            <person name="Schwartz R."/>
            <person name="Segarra C."/>
            <person name="Singh R.S."/>
            <person name="Sirot L."/>
            <person name="Sirota M."/>
            <person name="Sisneros N.B."/>
            <person name="Smith C.D."/>
            <person name="Smith T.F."/>
            <person name="Spieth J."/>
            <person name="Stage D.E."/>
            <person name="Stark A."/>
            <person name="Stephan W."/>
            <person name="Strausberg R.L."/>
            <person name="Strempel S."/>
            <person name="Sturgill D."/>
            <person name="Sutton G."/>
            <person name="Sutton G.G."/>
            <person name="Tao W."/>
            <person name="Teichmann S."/>
            <person name="Tobari Y.N."/>
            <person name="Tomimura Y."/>
            <person name="Tsolas J.M."/>
            <person name="Valente V.L."/>
            <person name="Venter E."/>
            <person name="Venter J.C."/>
            <person name="Vicario S."/>
            <person name="Vieira F.G."/>
            <person name="Vilella A.J."/>
            <person name="Villasante A."/>
            <person name="Walenz B."/>
            <person name="Wang J."/>
            <person name="Wasserman M."/>
            <person name="Watts T."/>
            <person name="Wilson D."/>
            <person name="Wilson R.K."/>
            <person name="Wing R.A."/>
            <person name="Wolfner M.F."/>
            <person name="Wong A."/>
            <person name="Wong G.K."/>
            <person name="Wu C.I."/>
            <person name="Wu G."/>
            <person name="Yamamoto D."/>
            <person name="Yang H.P."/>
            <person name="Yang S.P."/>
            <person name="Yorke J.A."/>
            <person name="Yoshida K."/>
            <person name="Zdobnov E."/>
            <person name="Zhang P."/>
            <person name="Zhang Y."/>
            <person name="Zimin A.V."/>
            <person name="Baldwin J."/>
            <person name="Abdouelleil A."/>
            <person name="Abdulkadir J."/>
            <person name="Abebe A."/>
            <person name="Abera B."/>
            <person name="Abreu J."/>
            <person name="Acer S.C."/>
            <person name="Aftuck L."/>
            <person name="Alexander A."/>
            <person name="An P."/>
            <person name="Anderson E."/>
            <person name="Anderson S."/>
            <person name="Arachi H."/>
            <person name="Azer M."/>
            <person name="Bachantsang P."/>
            <person name="Barry A."/>
            <person name="Bayul T."/>
            <person name="Berlin A."/>
            <person name="Bessette D."/>
            <person name="Bloom T."/>
            <person name="Blye J."/>
            <person name="Boguslavskiy L."/>
            <person name="Bonnet C."/>
            <person name="Boukhgalter B."/>
            <person name="Bourzgui I."/>
            <person name="Brown A."/>
            <person name="Cahill P."/>
            <person name="Channer S."/>
            <person name="Cheshatsang Y."/>
            <person name="Chuda L."/>
            <person name="Citroen M."/>
            <person name="Collymore A."/>
            <person name="Cooke P."/>
            <person name="Costello M."/>
            <person name="D'Aco K."/>
            <person name="Daza R."/>
            <person name="De Haan G."/>
            <person name="DeGray S."/>
            <person name="DeMaso C."/>
            <person name="Dhargay N."/>
            <person name="Dooley K."/>
            <person name="Dooley E."/>
            <person name="Doricent M."/>
            <person name="Dorje P."/>
            <person name="Dorjee K."/>
            <person name="Dupes A."/>
            <person name="Elong R."/>
            <person name="Falk J."/>
            <person name="Farina A."/>
            <person name="Faro S."/>
            <person name="Ferguson D."/>
            <person name="Fisher S."/>
            <person name="Foley C.D."/>
            <person name="Franke A."/>
            <person name="Friedrich D."/>
            <person name="Gadbois L."/>
            <person name="Gearin G."/>
            <person name="Gearin C.R."/>
            <person name="Giannoukos G."/>
            <person name="Goode T."/>
            <person name="Graham J."/>
            <person name="Grandbois E."/>
            <person name="Grewal S."/>
            <person name="Gyaltsen K."/>
            <person name="Hafez N."/>
            <person name="Hagos B."/>
            <person name="Hall J."/>
            <person name="Henson C."/>
            <person name="Hollinger A."/>
            <person name="Honan T."/>
            <person name="Huard M.D."/>
            <person name="Hughes L."/>
            <person name="Hurhula B."/>
            <person name="Husby M.E."/>
            <person name="Kamat A."/>
            <person name="Kanga B."/>
            <person name="Kashin S."/>
            <person name="Khazanovich D."/>
            <person name="Kisner P."/>
            <person name="Lance K."/>
            <person name="Lara M."/>
            <person name="Lee W."/>
            <person name="Lennon N."/>
            <person name="Letendre F."/>
            <person name="LeVine R."/>
            <person name="Lipovsky A."/>
            <person name="Liu X."/>
            <person name="Liu J."/>
            <person name="Liu S."/>
            <person name="Lokyitsang T."/>
            <person name="Lokyitsang Y."/>
            <person name="Lubonja R."/>
            <person name="Lui A."/>
            <person name="MacDonald P."/>
            <person name="Magnisalis V."/>
            <person name="Maru K."/>
            <person name="Matthews C."/>
            <person name="McCusker W."/>
            <person name="McDonough S."/>
            <person name="Mehta T."/>
            <person name="Meldrim J."/>
            <person name="Meneus L."/>
            <person name="Mihai O."/>
            <person name="Mihalev A."/>
            <person name="Mihova T."/>
            <person name="Mittelman R."/>
            <person name="Mlenga V."/>
            <person name="Montmayeur A."/>
            <person name="Mulrain L."/>
            <person name="Navidi A."/>
            <person name="Naylor J."/>
            <person name="Negash T."/>
            <person name="Nguyen T."/>
            <person name="Nguyen N."/>
            <person name="Nicol R."/>
            <person name="Norbu C."/>
            <person name="Norbu N."/>
            <person name="Novod N."/>
            <person name="O'Neill B."/>
            <person name="Osman S."/>
            <person name="Markiewicz E."/>
            <person name="Oyono O.L."/>
            <person name="Patti C."/>
            <person name="Phunkhang P."/>
            <person name="Pierre F."/>
            <person name="Priest M."/>
            <person name="Raghuraman S."/>
            <person name="Rege F."/>
            <person name="Reyes R."/>
            <person name="Rise C."/>
            <person name="Rogov P."/>
            <person name="Ross K."/>
            <person name="Ryan E."/>
            <person name="Settipalli S."/>
            <person name="Shea T."/>
            <person name="Sherpa N."/>
            <person name="Shi L."/>
            <person name="Shih D."/>
            <person name="Sparrow T."/>
            <person name="Spaulding J."/>
            <person name="Stalker J."/>
            <person name="Stange-Thomann N."/>
            <person name="Stavropoulos S."/>
            <person name="Stone C."/>
            <person name="Strader C."/>
            <person name="Tesfaye S."/>
            <person name="Thomson T."/>
            <person name="Thoulutsang Y."/>
            <person name="Thoulutsang D."/>
            <person name="Topham K."/>
            <person name="Topping I."/>
            <person name="Tsamla T."/>
            <person name="Vassiliev H."/>
            <person name="Vo A."/>
            <person name="Wangchuk T."/>
            <person name="Wangdi T."/>
            <person name="Weiand M."/>
            <person name="Wilkinson J."/>
            <person name="Wilson A."/>
            <person name="Yadav S."/>
            <person name="Young G."/>
            <person name="Yu Q."/>
            <person name="Zembek L."/>
            <person name="Zhong D."/>
            <person name="Zimmer A."/>
            <person name="Zwirko Z."/>
            <person name="Jaffe D.B."/>
            <person name="Alvarez P."/>
            <person name="Brockman W."/>
            <person name="Butler J."/>
            <person name="Chin C."/>
            <person name="Gnerre S."/>
            <person name="Grabherr M."/>
            <person name="Kleber M."/>
            <person name="Mauceli E."/>
            <person name="MacCallum I."/>
        </authorList>
    </citation>
    <scope>NUCLEOTIDE SEQUENCE [LARGE SCALE GENOMIC DNA]</scope>
    <source>
        <strain evidence="11">Tucson 14030-0811.24</strain>
    </source>
</reference>
<feature type="compositionally biased region" description="Polar residues" evidence="8">
    <location>
        <begin position="328"/>
        <end position="344"/>
    </location>
</feature>
<evidence type="ECO:0000256" key="7">
    <source>
        <dbReference type="ARBA" id="ARBA00023242"/>
    </source>
</evidence>
<evidence type="ECO:0000256" key="1">
    <source>
        <dbReference type="ARBA" id="ARBA00004123"/>
    </source>
</evidence>
<dbReference type="Proteomes" id="UP000007798">
    <property type="component" value="Unassembled WGS sequence"/>
</dbReference>
<evidence type="ECO:0000256" key="4">
    <source>
        <dbReference type="ARBA" id="ARBA00023015"/>
    </source>
</evidence>
<evidence type="ECO:0000256" key="8">
    <source>
        <dbReference type="SAM" id="MobiDB-lite"/>
    </source>
</evidence>
<dbReference type="Pfam" id="PF00292">
    <property type="entry name" value="PAX"/>
    <property type="match status" value="1"/>
</dbReference>
<keyword evidence="5" id="KW-0238">DNA-binding</keyword>
<dbReference type="InterPro" id="IPR001523">
    <property type="entry name" value="Paired_dom"/>
</dbReference>
<dbReference type="InterPro" id="IPR043565">
    <property type="entry name" value="PAX_fam"/>
</dbReference>
<dbReference type="HOGENOM" id="CLU_013035_0_0_1"/>
<dbReference type="GO" id="GO:0005634">
    <property type="term" value="C:nucleus"/>
    <property type="evidence" value="ECO:0007669"/>
    <property type="project" value="UniProtKB-SubCell"/>
</dbReference>
<accession>B4NHW5</accession>
<protein>
    <recommendedName>
        <fullName evidence="9">Paired domain-containing protein</fullName>
    </recommendedName>
</protein>
<dbReference type="PROSITE" id="PS00034">
    <property type="entry name" value="PAIRED_1"/>
    <property type="match status" value="1"/>
</dbReference>
<feature type="region of interest" description="Disordered" evidence="8">
    <location>
        <begin position="310"/>
        <end position="494"/>
    </location>
</feature>
<dbReference type="InterPro" id="IPR043182">
    <property type="entry name" value="PAIRED_DNA-bd_dom"/>
</dbReference>
<feature type="compositionally biased region" description="Polar residues" evidence="8">
    <location>
        <begin position="375"/>
        <end position="393"/>
    </location>
</feature>
<dbReference type="OrthoDB" id="3225452at2759"/>
<feature type="compositionally biased region" description="Basic and acidic residues" evidence="8">
    <location>
        <begin position="471"/>
        <end position="489"/>
    </location>
</feature>
<evidence type="ECO:0000256" key="5">
    <source>
        <dbReference type="ARBA" id="ARBA00023125"/>
    </source>
</evidence>
<sequence length="885" mass="93194">MEMQTTSHLTHGLATLSQHQHHIIHQIPPQALPLPLPMPQDESQQQHQHQHLSHQHQQMTMAVAVSPTLHSLQGGAPPGENLNNSMHQHQHHHHELHHASGLIYTSTQLDDKSKVHKFDDYSQRIMGSISTPVAIQDPSTPPTSNSFMSQNQGTVEWMSAMNDVQNGAEDSHSSQGSISGDGHGGVNQLGGVFVNGRPLPDVVRQRIVELAHNGVRPCDISRQLRVSHGCVSKILSRYYETGSFKAGVIGGSKPKVATPPVVDAIANYKRENPTMFAWEIRDRLLAEGICSQDNVPSVSSINRIVRNKAAEKAKHVHHHQHNHMQQNLSVGNNTTESLDSSTGAGSDPQAPSGGNNSTNSANTTVAVTSAGPGSGANSVITHVPLTGSTSEPGQDSIGHHNNNGSNGVGPGGAGVEQRTAGYSINGILGIQHPHHSHNNNNNNNSNNNNNNNSNANNNNASDPNCKRKRLEAHDENRDTNIHSEDDGKRQRLGYSGDQIYPNIWSGKWCIKEEHKLLSELGSLTTTNGNSAQAYYEASNGFPTSTISGSGGPPTGNDSSMLYDSIATISQGQGSLYTPTIGPSIGSSSLTPLVPISMQDMKFSAAAQEQSIAPFYTAIAFENGGYPTITSLDSGTGSGTGTGNASNGSSAAEQSVIAIAGTSRSEPPGGVRILRNGDPIHSEGNLHLKDSVGGESGRDENANRKTVRIEAGKPHGSGELDQLPMAHIHHLTADHQQQNTNTSSSSLILLQSSGGGGGVSGSSSAAERSDIDANSGTSVDPGAGSTIYAAPTMLPSFTCSSVVPSTDYAYNPAYTQYGGAYGSYGYGTSGSLINSSYYYEGGQNQSSLNQDLRSPLAATRANSLASAASPTGSACTKSETSDIFLV</sequence>
<dbReference type="PROSITE" id="PS51057">
    <property type="entry name" value="PAIRED_2"/>
    <property type="match status" value="1"/>
</dbReference>
<dbReference type="PANTHER" id="PTHR45636:SF41">
    <property type="entry name" value="PAIRED BOX PROTEIN PAX-6-RELATED"/>
    <property type="match status" value="1"/>
</dbReference>
<proteinExistence type="predicted"/>
<keyword evidence="7" id="KW-0539">Nucleus</keyword>
<dbReference type="FunFam" id="1.10.10.10:FF:000013">
    <property type="entry name" value="Paired box 8 isoform 1"/>
    <property type="match status" value="1"/>
</dbReference>
<keyword evidence="3" id="KW-0563">Paired box</keyword>
<dbReference type="SMART" id="SM00351">
    <property type="entry name" value="PAX"/>
    <property type="match status" value="1"/>
</dbReference>
<evidence type="ECO:0000256" key="2">
    <source>
        <dbReference type="ARBA" id="ARBA00022473"/>
    </source>
</evidence>
<dbReference type="FunCoup" id="B4NHW5">
    <property type="interactions" value="84"/>
</dbReference>
<dbReference type="PANTHER" id="PTHR45636">
    <property type="entry name" value="PAIRED BOX PROTEIN PAX-6-RELATED-RELATED"/>
    <property type="match status" value="1"/>
</dbReference>
<dbReference type="AlphaFoldDB" id="B4NHW5"/>
<feature type="compositionally biased region" description="Low complexity" evidence="8">
    <location>
        <begin position="438"/>
        <end position="461"/>
    </location>
</feature>
<name>B4NHW5_DROWI</name>
<dbReference type="EMBL" id="CH964272">
    <property type="protein sequence ID" value="EDW83615.2"/>
    <property type="molecule type" value="Genomic_DNA"/>
</dbReference>
<dbReference type="InterPro" id="IPR009057">
    <property type="entry name" value="Homeodomain-like_sf"/>
</dbReference>
<keyword evidence="4" id="KW-0805">Transcription regulation</keyword>
<feature type="compositionally biased region" description="Low complexity" evidence="8">
    <location>
        <begin position="352"/>
        <end position="371"/>
    </location>
</feature>
<feature type="region of interest" description="Disordered" evidence="8">
    <location>
        <begin position="866"/>
        <end position="885"/>
    </location>
</feature>
<organism evidence="10 11">
    <name type="scientific">Drosophila willistoni</name>
    <name type="common">Fruit fly</name>
    <dbReference type="NCBI Taxonomy" id="7260"/>
    <lineage>
        <taxon>Eukaryota</taxon>
        <taxon>Metazoa</taxon>
        <taxon>Ecdysozoa</taxon>
        <taxon>Arthropoda</taxon>
        <taxon>Hexapoda</taxon>
        <taxon>Insecta</taxon>
        <taxon>Pterygota</taxon>
        <taxon>Neoptera</taxon>
        <taxon>Endopterygota</taxon>
        <taxon>Diptera</taxon>
        <taxon>Brachycera</taxon>
        <taxon>Muscomorpha</taxon>
        <taxon>Ephydroidea</taxon>
        <taxon>Drosophilidae</taxon>
        <taxon>Drosophila</taxon>
        <taxon>Sophophora</taxon>
    </lineage>
</organism>
<evidence type="ECO:0000256" key="6">
    <source>
        <dbReference type="ARBA" id="ARBA00023163"/>
    </source>
</evidence>
<feature type="region of interest" description="Disordered" evidence="8">
    <location>
        <begin position="30"/>
        <end position="98"/>
    </location>
</feature>
<evidence type="ECO:0000256" key="3">
    <source>
        <dbReference type="ARBA" id="ARBA00022724"/>
    </source>
</evidence>
<dbReference type="Gene3D" id="1.10.10.10">
    <property type="entry name" value="Winged helix-like DNA-binding domain superfamily/Winged helix DNA-binding domain"/>
    <property type="match status" value="2"/>
</dbReference>
<dbReference type="eggNOG" id="KOG3862">
    <property type="taxonomic scope" value="Eukaryota"/>
</dbReference>
<evidence type="ECO:0000259" key="9">
    <source>
        <dbReference type="PROSITE" id="PS51057"/>
    </source>
</evidence>
<gene>
    <name evidence="10" type="primary">Dwil\GK13586</name>
    <name evidence="10" type="ORF">Dwil_GK13586</name>
</gene>
<comment type="subcellular location">
    <subcellularLocation>
        <location evidence="1">Nucleus</location>
    </subcellularLocation>
</comment>
<evidence type="ECO:0000313" key="11">
    <source>
        <dbReference type="Proteomes" id="UP000007798"/>
    </source>
</evidence>
<dbReference type="GO" id="GO:0000978">
    <property type="term" value="F:RNA polymerase II cis-regulatory region sequence-specific DNA binding"/>
    <property type="evidence" value="ECO:0007669"/>
    <property type="project" value="TreeGrafter"/>
</dbReference>
<dbReference type="GO" id="GO:0009791">
    <property type="term" value="P:post-embryonic development"/>
    <property type="evidence" value="ECO:0007669"/>
    <property type="project" value="UniProtKB-ARBA"/>
</dbReference>
<feature type="region of interest" description="Disordered" evidence="8">
    <location>
        <begin position="659"/>
        <end position="720"/>
    </location>
</feature>
<feature type="compositionally biased region" description="Low complexity" evidence="8">
    <location>
        <begin position="742"/>
        <end position="751"/>
    </location>
</feature>